<dbReference type="OrthoDB" id="9814069at2"/>
<reference evidence="1 2" key="1">
    <citation type="submission" date="2019-08" db="EMBL/GenBank/DDBJ databases">
        <title>Complete genome sequence of Candidatus Uab amorphum.</title>
        <authorList>
            <person name="Shiratori T."/>
            <person name="Suzuki S."/>
            <person name="Kakizawa Y."/>
            <person name="Ishida K."/>
        </authorList>
    </citation>
    <scope>NUCLEOTIDE SEQUENCE [LARGE SCALE GENOMIC DNA]</scope>
    <source>
        <strain evidence="1 2">SRT547</strain>
    </source>
</reference>
<proteinExistence type="predicted"/>
<sequence length="177" mass="21221">MLQIEKFVISYPNHIDIFLLRGRIYEEKQQLDLAVKDYQKVVQKIDNIEAYYRLANIYYNTKKYLRVVDIINKIFATRLKIHPGAKSNFLFFRGVARFFLDRFQDSLNDFSQIKEKRKYLKSKDASYLYYYQGIILLQQKKYSEAKKSFLIAAKGLKSSSQQKSIQRYLQQIEKINK</sequence>
<dbReference type="EMBL" id="AP019860">
    <property type="protein sequence ID" value="BBM87927.1"/>
    <property type="molecule type" value="Genomic_DNA"/>
</dbReference>
<dbReference type="Proteomes" id="UP000326354">
    <property type="component" value="Chromosome"/>
</dbReference>
<dbReference type="KEGG" id="uam:UABAM_06342"/>
<dbReference type="RefSeq" id="WP_151971932.1">
    <property type="nucleotide sequence ID" value="NZ_AP019860.1"/>
</dbReference>
<dbReference type="SMART" id="SM00028">
    <property type="entry name" value="TPR"/>
    <property type="match status" value="3"/>
</dbReference>
<gene>
    <name evidence="1" type="ORF">UABAM_06342</name>
</gene>
<evidence type="ECO:0008006" key="3">
    <source>
        <dbReference type="Google" id="ProtNLM"/>
    </source>
</evidence>
<dbReference type="Pfam" id="PF13181">
    <property type="entry name" value="TPR_8"/>
    <property type="match status" value="1"/>
</dbReference>
<evidence type="ECO:0000313" key="1">
    <source>
        <dbReference type="EMBL" id="BBM87927.1"/>
    </source>
</evidence>
<evidence type="ECO:0000313" key="2">
    <source>
        <dbReference type="Proteomes" id="UP000326354"/>
    </source>
</evidence>
<dbReference type="Gene3D" id="1.25.40.10">
    <property type="entry name" value="Tetratricopeptide repeat domain"/>
    <property type="match status" value="2"/>
</dbReference>
<dbReference type="InterPro" id="IPR019734">
    <property type="entry name" value="TPR_rpt"/>
</dbReference>
<name>A0A5S9IUC2_UABAM</name>
<organism evidence="1 2">
    <name type="scientific">Uabimicrobium amorphum</name>
    <dbReference type="NCBI Taxonomy" id="2596890"/>
    <lineage>
        <taxon>Bacteria</taxon>
        <taxon>Pseudomonadati</taxon>
        <taxon>Planctomycetota</taxon>
        <taxon>Candidatus Uabimicrobiia</taxon>
        <taxon>Candidatus Uabimicrobiales</taxon>
        <taxon>Candidatus Uabimicrobiaceae</taxon>
        <taxon>Candidatus Uabimicrobium</taxon>
    </lineage>
</organism>
<protein>
    <recommendedName>
        <fullName evidence="3">Tetratricopeptide repeat protein</fullName>
    </recommendedName>
</protein>
<dbReference type="AlphaFoldDB" id="A0A5S9IUC2"/>
<dbReference type="SUPFAM" id="SSF48452">
    <property type="entry name" value="TPR-like"/>
    <property type="match status" value="1"/>
</dbReference>
<accession>A0A5S9IUC2</accession>
<keyword evidence="2" id="KW-1185">Reference proteome</keyword>
<dbReference type="InterPro" id="IPR011990">
    <property type="entry name" value="TPR-like_helical_dom_sf"/>
</dbReference>